<sequence length="53" mass="5534">MLVGDSAPDLAEAIVRLIRDAALGRRLVGAALPRLAGLFGPARARDTLRGLLP</sequence>
<proteinExistence type="predicted"/>
<accession>A0ABY9RU79</accession>
<name>A0ABY9RU79_9ACTN</name>
<dbReference type="EMBL" id="CP133762">
    <property type="protein sequence ID" value="WMX45730.1"/>
    <property type="molecule type" value="Genomic_DNA"/>
</dbReference>
<keyword evidence="2" id="KW-1185">Reference proteome</keyword>
<evidence type="ECO:0000313" key="1">
    <source>
        <dbReference type="EMBL" id="WMX45730.1"/>
    </source>
</evidence>
<reference evidence="1 2" key="1">
    <citation type="submission" date="2023-09" db="EMBL/GenBank/DDBJ databases">
        <title>Complete genome of Streptomyces roseicoloratus T14.</title>
        <authorList>
            <person name="Bashizi T."/>
            <person name="Kim M.-J."/>
            <person name="Lee G."/>
            <person name="Tagele S.B."/>
            <person name="Shin J.-H."/>
        </authorList>
    </citation>
    <scope>NUCLEOTIDE SEQUENCE [LARGE SCALE GENOMIC DNA]</scope>
    <source>
        <strain evidence="1 2">T14</strain>
    </source>
</reference>
<protein>
    <submittedName>
        <fullName evidence="1">Glycosyltransferase family 4 protein</fullName>
    </submittedName>
</protein>
<dbReference type="Proteomes" id="UP001250858">
    <property type="component" value="Chromosome"/>
</dbReference>
<gene>
    <name evidence="1" type="ORF">RGF97_13920</name>
</gene>
<evidence type="ECO:0000313" key="2">
    <source>
        <dbReference type="Proteomes" id="UP001250858"/>
    </source>
</evidence>
<organism evidence="1 2">
    <name type="scientific">Streptomyces roseicoloratus</name>
    <dbReference type="NCBI Taxonomy" id="2508722"/>
    <lineage>
        <taxon>Bacteria</taxon>
        <taxon>Bacillati</taxon>
        <taxon>Actinomycetota</taxon>
        <taxon>Actinomycetes</taxon>
        <taxon>Kitasatosporales</taxon>
        <taxon>Streptomycetaceae</taxon>
        <taxon>Streptomyces</taxon>
    </lineage>
</organism>
<dbReference type="RefSeq" id="WP_164986335.1">
    <property type="nucleotide sequence ID" value="NZ_CP133762.1"/>
</dbReference>